<evidence type="ECO:0000256" key="1">
    <source>
        <dbReference type="SAM" id="MobiDB-lite"/>
    </source>
</evidence>
<accession>A0A7Y8BLF9</accession>
<name>A0A7Y8BLF9_9PSED</name>
<feature type="region of interest" description="Disordered" evidence="1">
    <location>
        <begin position="526"/>
        <end position="553"/>
    </location>
</feature>
<proteinExistence type="predicted"/>
<comment type="caution">
    <text evidence="2">The sequence shown here is derived from an EMBL/GenBank/DDBJ whole genome shotgun (WGS) entry which is preliminary data.</text>
</comment>
<protein>
    <recommendedName>
        <fullName evidence="4">Halovibrin HvnA</fullName>
    </recommendedName>
</protein>
<dbReference type="AlphaFoldDB" id="A0A7Y8BLF9"/>
<feature type="compositionally biased region" description="Basic and acidic residues" evidence="1">
    <location>
        <begin position="541"/>
        <end position="553"/>
    </location>
</feature>
<dbReference type="Proteomes" id="UP000582981">
    <property type="component" value="Unassembled WGS sequence"/>
</dbReference>
<evidence type="ECO:0008006" key="4">
    <source>
        <dbReference type="Google" id="ProtNLM"/>
    </source>
</evidence>
<organism evidence="2 3">
    <name type="scientific">Pseudomonas gingeri</name>
    <dbReference type="NCBI Taxonomy" id="117681"/>
    <lineage>
        <taxon>Bacteria</taxon>
        <taxon>Pseudomonadati</taxon>
        <taxon>Pseudomonadota</taxon>
        <taxon>Gammaproteobacteria</taxon>
        <taxon>Pseudomonadales</taxon>
        <taxon>Pseudomonadaceae</taxon>
        <taxon>Pseudomonas</taxon>
    </lineage>
</organism>
<gene>
    <name evidence="2" type="ORF">HX829_13555</name>
</gene>
<dbReference type="RefSeq" id="WP_177144255.1">
    <property type="nucleotide sequence ID" value="NZ_JACAPU010000014.1"/>
</dbReference>
<reference evidence="2 3" key="1">
    <citation type="submission" date="2020-04" db="EMBL/GenBank/DDBJ databases">
        <title>Molecular characterization of pseudomonads from Agaricus bisporus reveal novel blotch 2 pathogens in Western Europe.</title>
        <authorList>
            <person name="Taparia T."/>
            <person name="Krijger M."/>
            <person name="Haynes E."/>
            <person name="Elpinstone J.G."/>
            <person name="Noble R."/>
            <person name="Van Der Wolf J."/>
        </authorList>
    </citation>
    <scope>NUCLEOTIDE SEQUENCE [LARGE SCALE GENOMIC DNA]</scope>
    <source>
        <strain evidence="2 3">F1001</strain>
    </source>
</reference>
<dbReference type="EMBL" id="JACAPU010000014">
    <property type="protein sequence ID" value="NWB47518.1"/>
    <property type="molecule type" value="Genomic_DNA"/>
</dbReference>
<sequence>MKILAPGRLNPLLSGKFLLLVLSLLVFTAQAETGPEVAQLLNTRYRNTPLDCPGNHAAYFCSGVLVSDLAGGLIEKFWEHTPTAKTLGARGFSYLRSDLGIRTLTQNGGMVFFDPFTAISQGKTVDVLCAYPLTANIVQGLYGCGVGGSEADPASCPAQGVSDAPGWLAHFQQQGQDPLRQCSLSSRIPAQFRASLLAHEQLGGSWVTQPNKLMVRNWDERAPAQVPVQALFYDVNQRAGLRVEQNNQRDYYTATGQWLPILRLNLAGADGAVFEFNLQDQLYVGYEVADRLNARYFDTATTCPDGRASLYCNGVIVRGTAATTEYHSWNPNPTSITVSTSYVRADAHVVKPLWPQGFLFKEQAAATAHPLTVRCAYPIDAGTTTADACTFNGVCEQLGVNSVATWLARYAHFAYNICSFTTAPEQIQLSLDIRAHLDQVAWHQFQDWNEFMVEAWPQNIPEQLPIDALFYGNAYYNGNGPVGARFIQDDYFKVTGRFLPVVHLRLDATDRQIFSFTPDDQCLAGSCPPPPQVQGVPGAQDPRERWQESRGMQ</sequence>
<evidence type="ECO:0000313" key="3">
    <source>
        <dbReference type="Proteomes" id="UP000582981"/>
    </source>
</evidence>
<evidence type="ECO:0000313" key="2">
    <source>
        <dbReference type="EMBL" id="NWB47518.1"/>
    </source>
</evidence>